<evidence type="ECO:0000256" key="3">
    <source>
        <dbReference type="ARBA" id="ARBA00022475"/>
    </source>
</evidence>
<comment type="similarity">
    <text evidence="2">Belongs to the RLP family.</text>
</comment>
<reference evidence="16" key="1">
    <citation type="submission" date="2016-06" db="EMBL/GenBank/DDBJ databases">
        <title>Parallel loss of symbiosis genes in relatives of nitrogen-fixing non-legume Parasponia.</title>
        <authorList>
            <person name="Van Velzen R."/>
            <person name="Holmer R."/>
            <person name="Bu F."/>
            <person name="Rutten L."/>
            <person name="Van Zeijl A."/>
            <person name="Liu W."/>
            <person name="Santuari L."/>
            <person name="Cao Q."/>
            <person name="Sharma T."/>
            <person name="Shen D."/>
            <person name="Roswanjaya Y."/>
            <person name="Wardhani T."/>
            <person name="Kalhor M.S."/>
            <person name="Jansen J."/>
            <person name="Van den Hoogen J."/>
            <person name="Gungor B."/>
            <person name="Hartog M."/>
            <person name="Hontelez J."/>
            <person name="Verver J."/>
            <person name="Yang W.-C."/>
            <person name="Schijlen E."/>
            <person name="Repin R."/>
            <person name="Schilthuizen M."/>
            <person name="Schranz E."/>
            <person name="Heidstra R."/>
            <person name="Miyata K."/>
            <person name="Fedorova E."/>
            <person name="Kohlen W."/>
            <person name="Bisseling T."/>
            <person name="Smit S."/>
            <person name="Geurts R."/>
        </authorList>
    </citation>
    <scope>NUCLEOTIDE SEQUENCE [LARGE SCALE GENOMIC DNA]</scope>
    <source>
        <strain evidence="16">cv. RG33-2</strain>
    </source>
</reference>
<evidence type="ECO:0000256" key="4">
    <source>
        <dbReference type="ARBA" id="ARBA00022614"/>
    </source>
</evidence>
<keyword evidence="5 12" id="KW-0812">Transmembrane</keyword>
<evidence type="ECO:0000256" key="2">
    <source>
        <dbReference type="ARBA" id="ARBA00009592"/>
    </source>
</evidence>
<keyword evidence="16" id="KW-1185">Reference proteome</keyword>
<evidence type="ECO:0000259" key="14">
    <source>
        <dbReference type="Pfam" id="PF08263"/>
    </source>
</evidence>
<evidence type="ECO:0000256" key="9">
    <source>
        <dbReference type="ARBA" id="ARBA00023136"/>
    </source>
</evidence>
<accession>A0A2P5EH45</accession>
<dbReference type="FunFam" id="3.80.10.10:FF:000095">
    <property type="entry name" value="LRR receptor-like serine/threonine-protein kinase GSO1"/>
    <property type="match status" value="2"/>
</dbReference>
<keyword evidence="9 12" id="KW-0472">Membrane</keyword>
<sequence length="1001" mass="110275">MFRFIMFQYSIILLFLIVGGCVCNGVAVDHDDQVVVSCLESDREALLDFKNGLEDPDRNPGLSSWKGSNCCRWWGISCENGTGAVTHVDLHNPHPQTSEYLEFQDYTIFPDYADEGFDFSNRYGFWKLSGEIRPSLTNLKSLAYLDLSFNSFNGISIPDFFGSLQKLQYLNLSNAGFSGSIPRHLGNLSSLRYLDLSSNHFNSKIPDWLVNLTSLTTIDISSSGLQGRIPLGLSDLPNLQFLRLGSNILTASSSQLLTGRWEKIQILDLGFNRIQGKLPASIGNMTSLVYLDLLGNDVQGGIPSSIGKLCNLKFFRISDSNLTGTLPESLEESKNCVSKSPLSSLRFLDLSNNRLSGSLPEWLGQLQNLFKLKLSDNLLYGPIPDSLYLLQKLRELDLGGNRLNGTLPKGLGQLSELSYLDVNSNYLTGVVTQTHFLKHTKLGYLDISSNSLTLDIASNWVPPFQILVLDMSSCYFGSSFPTWLKSQKKTRILALSNSSISGSIPDWFWENSPSLGYLNFSFNQLEGKLPSSFNLSDTYAIVDFSYNLFEGSIPLPVGDINSLDLSNNKFSGSIPENISDSFPNLSFLSLARNQMEGEIPTSIGKLPSLLVIDLSSNNLTGTIPASIGNCSDLKALDLSKNGLSGNIPRTLGQLSNLQTLHLSENQLSGSIPSSFRNLSRLETLDLKSNRLIGRIPHWIGEGFEHLRILGLRSNGFFGELTSNTLSNLSSLQVLDLAKNHLNGAIPASFGDFKGMNQVQNRVQYLLYGKFDDGMYYEENMVVNMKGQSLPYTKTLSLVISLDLSGNNLTGELPAELTKLLGLVVLNLSGNHISGRIPVDISKLGQLLSLDLSSNKLFGPIPESLSTLSFLQYLNLSNNRFSGMIPYTGHMTTFEASSFAGNPRLCGHPLIVTCQGDGHDEDDGSNKVLVSDSKDNLIDKWFYLSVGLGFAAGLLVPFLLMAVRKTWSEGYFGLVDKVAETTSLLRHKRAKHMRSSGHRHRS</sequence>
<keyword evidence="6 13" id="KW-0732">Signal</keyword>
<dbReference type="GO" id="GO:0005886">
    <property type="term" value="C:plasma membrane"/>
    <property type="evidence" value="ECO:0007669"/>
    <property type="project" value="UniProtKB-SubCell"/>
</dbReference>
<dbReference type="PROSITE" id="PS51257">
    <property type="entry name" value="PROKAR_LIPOPROTEIN"/>
    <property type="match status" value="1"/>
</dbReference>
<dbReference type="FunFam" id="3.80.10.10:FF:000111">
    <property type="entry name" value="LRR receptor-like serine/threonine-protein kinase ERECTA"/>
    <property type="match status" value="1"/>
</dbReference>
<dbReference type="OrthoDB" id="1154620at2759"/>
<organism evidence="15 16">
    <name type="scientific">Trema orientale</name>
    <name type="common">Charcoal tree</name>
    <name type="synonym">Celtis orientalis</name>
    <dbReference type="NCBI Taxonomy" id="63057"/>
    <lineage>
        <taxon>Eukaryota</taxon>
        <taxon>Viridiplantae</taxon>
        <taxon>Streptophyta</taxon>
        <taxon>Embryophyta</taxon>
        <taxon>Tracheophyta</taxon>
        <taxon>Spermatophyta</taxon>
        <taxon>Magnoliopsida</taxon>
        <taxon>eudicotyledons</taxon>
        <taxon>Gunneridae</taxon>
        <taxon>Pentapetalae</taxon>
        <taxon>rosids</taxon>
        <taxon>fabids</taxon>
        <taxon>Rosales</taxon>
        <taxon>Cannabaceae</taxon>
        <taxon>Trema</taxon>
    </lineage>
</organism>
<dbReference type="InterPro" id="IPR013210">
    <property type="entry name" value="LRR_N_plant-typ"/>
</dbReference>
<dbReference type="AlphaFoldDB" id="A0A2P5EH45"/>
<dbReference type="Pfam" id="PF08263">
    <property type="entry name" value="LRRNT_2"/>
    <property type="match status" value="1"/>
</dbReference>
<dbReference type="SUPFAM" id="SSF52047">
    <property type="entry name" value="RNI-like"/>
    <property type="match status" value="1"/>
</dbReference>
<evidence type="ECO:0000256" key="5">
    <source>
        <dbReference type="ARBA" id="ARBA00022692"/>
    </source>
</evidence>
<dbReference type="STRING" id="63057.A0A2P5EH45"/>
<dbReference type="InterPro" id="IPR032675">
    <property type="entry name" value="LRR_dom_sf"/>
</dbReference>
<dbReference type="InterPro" id="IPR001611">
    <property type="entry name" value="Leu-rich_rpt"/>
</dbReference>
<keyword evidence="7" id="KW-0677">Repeat</keyword>
<dbReference type="PRINTS" id="PR00019">
    <property type="entry name" value="LEURICHRPT"/>
</dbReference>
<dbReference type="SUPFAM" id="SSF52058">
    <property type="entry name" value="L domain-like"/>
    <property type="match status" value="2"/>
</dbReference>
<keyword evidence="10" id="KW-0675">Receptor</keyword>
<evidence type="ECO:0000313" key="15">
    <source>
        <dbReference type="EMBL" id="PON84849.1"/>
    </source>
</evidence>
<evidence type="ECO:0000256" key="7">
    <source>
        <dbReference type="ARBA" id="ARBA00022737"/>
    </source>
</evidence>
<dbReference type="Gene3D" id="3.80.10.10">
    <property type="entry name" value="Ribonuclease Inhibitor"/>
    <property type="match status" value="5"/>
</dbReference>
<dbReference type="InterPro" id="IPR003591">
    <property type="entry name" value="Leu-rich_rpt_typical-subtyp"/>
</dbReference>
<dbReference type="SMART" id="SM00369">
    <property type="entry name" value="LRR_TYP"/>
    <property type="match status" value="12"/>
</dbReference>
<proteinExistence type="inferred from homology"/>
<dbReference type="InterPro" id="IPR046956">
    <property type="entry name" value="RLP23-like"/>
</dbReference>
<keyword evidence="3" id="KW-1003">Cell membrane</keyword>
<keyword evidence="11" id="KW-0325">Glycoprotein</keyword>
<name>A0A2P5EH45_TREOI</name>
<dbReference type="FunFam" id="3.80.10.10:FF:001347">
    <property type="entry name" value="LRR receptor-like serine/threonine-protein kinase GSO2"/>
    <property type="match status" value="1"/>
</dbReference>
<dbReference type="EMBL" id="JXTC01000156">
    <property type="protein sequence ID" value="PON84849.1"/>
    <property type="molecule type" value="Genomic_DNA"/>
</dbReference>
<protein>
    <submittedName>
        <fullName evidence="15">Leucine-rich repeat domain containing protein</fullName>
    </submittedName>
</protein>
<evidence type="ECO:0000256" key="13">
    <source>
        <dbReference type="SAM" id="SignalP"/>
    </source>
</evidence>
<dbReference type="Pfam" id="PF00560">
    <property type="entry name" value="LRR_1"/>
    <property type="match status" value="11"/>
</dbReference>
<feature type="signal peptide" evidence="13">
    <location>
        <begin position="1"/>
        <end position="23"/>
    </location>
</feature>
<feature type="domain" description="Leucine-rich repeat-containing N-terminal plant-type" evidence="14">
    <location>
        <begin position="40"/>
        <end position="78"/>
    </location>
</feature>
<dbReference type="FunFam" id="3.80.10.10:FF:000383">
    <property type="entry name" value="Leucine-rich repeat receptor protein kinase EMS1"/>
    <property type="match status" value="1"/>
</dbReference>
<comment type="subcellular location">
    <subcellularLocation>
        <location evidence="1">Cell membrane</location>
        <topology evidence="1">Single-pass type I membrane protein</topology>
    </subcellularLocation>
</comment>
<evidence type="ECO:0000256" key="11">
    <source>
        <dbReference type="ARBA" id="ARBA00023180"/>
    </source>
</evidence>
<dbReference type="Pfam" id="PF13855">
    <property type="entry name" value="LRR_8"/>
    <property type="match status" value="2"/>
</dbReference>
<evidence type="ECO:0000256" key="8">
    <source>
        <dbReference type="ARBA" id="ARBA00022989"/>
    </source>
</evidence>
<dbReference type="PANTHER" id="PTHR48063:SF16">
    <property type="entry name" value="LRR RECEPTOR-LIKE SERINE_THREONINE-PROTEIN KINASE GSO1"/>
    <property type="match status" value="1"/>
</dbReference>
<dbReference type="Proteomes" id="UP000237000">
    <property type="component" value="Unassembled WGS sequence"/>
</dbReference>
<dbReference type="PANTHER" id="PTHR48063">
    <property type="entry name" value="LRR RECEPTOR-LIKE KINASE"/>
    <property type="match status" value="1"/>
</dbReference>
<keyword evidence="8 12" id="KW-1133">Transmembrane helix</keyword>
<evidence type="ECO:0000313" key="16">
    <source>
        <dbReference type="Proteomes" id="UP000237000"/>
    </source>
</evidence>
<keyword evidence="4" id="KW-0433">Leucine-rich repeat</keyword>
<feature type="transmembrane region" description="Helical" evidence="12">
    <location>
        <begin position="940"/>
        <end position="962"/>
    </location>
</feature>
<feature type="chain" id="PRO_5015138490" evidence="13">
    <location>
        <begin position="24"/>
        <end position="1001"/>
    </location>
</feature>
<dbReference type="FunCoup" id="A0A2P5EH45">
    <property type="interactions" value="1595"/>
</dbReference>
<gene>
    <name evidence="15" type="ORF">TorRG33x02_194010</name>
</gene>
<evidence type="ECO:0000256" key="12">
    <source>
        <dbReference type="SAM" id="Phobius"/>
    </source>
</evidence>
<dbReference type="PROSITE" id="PS51450">
    <property type="entry name" value="LRR"/>
    <property type="match status" value="1"/>
</dbReference>
<comment type="caution">
    <text evidence="15">The sequence shown here is derived from an EMBL/GenBank/DDBJ whole genome shotgun (WGS) entry which is preliminary data.</text>
</comment>
<evidence type="ECO:0000256" key="6">
    <source>
        <dbReference type="ARBA" id="ARBA00022729"/>
    </source>
</evidence>
<dbReference type="InParanoid" id="A0A2P5EH45"/>
<evidence type="ECO:0000256" key="1">
    <source>
        <dbReference type="ARBA" id="ARBA00004251"/>
    </source>
</evidence>
<evidence type="ECO:0000256" key="10">
    <source>
        <dbReference type="ARBA" id="ARBA00023170"/>
    </source>
</evidence>